<organism evidence="1 2">
    <name type="scientific">Haematococcus lacustris</name>
    <name type="common">Green alga</name>
    <name type="synonym">Haematococcus pluvialis</name>
    <dbReference type="NCBI Taxonomy" id="44745"/>
    <lineage>
        <taxon>Eukaryota</taxon>
        <taxon>Viridiplantae</taxon>
        <taxon>Chlorophyta</taxon>
        <taxon>core chlorophytes</taxon>
        <taxon>Chlorophyceae</taxon>
        <taxon>CS clade</taxon>
        <taxon>Chlamydomonadales</taxon>
        <taxon>Haematococcaceae</taxon>
        <taxon>Haematococcus</taxon>
    </lineage>
</organism>
<gene>
    <name evidence="1" type="ORF">HaLaN_22299</name>
</gene>
<protein>
    <submittedName>
        <fullName evidence="1">Uncharacterized protein</fullName>
    </submittedName>
</protein>
<comment type="caution">
    <text evidence="1">The sequence shown here is derived from an EMBL/GenBank/DDBJ whole genome shotgun (WGS) entry which is preliminary data.</text>
</comment>
<sequence>MTLVTWPAMWAELSKPRWSNARFRLYRHKQSTVAKFWAETVRGAMVRCKSAATGRPLALAYGAAGFSGSGSIGSKGVPIKQMLREACKQFPGRVVLVHEFRTSRVSSACTNVVAGQAESFRWLRPVRSMATRSRIRGLMCSTSIVIRFYDRDVSAALNIRRIAAGPGRPRELSSWLGRPAMPNPGRPGQEWVCVRDRGLLRKWQRRHQRQR</sequence>
<dbReference type="Proteomes" id="UP000485058">
    <property type="component" value="Unassembled WGS sequence"/>
</dbReference>
<accession>A0A699ZQC4</accession>
<name>A0A699ZQC4_HAELA</name>
<reference evidence="1 2" key="1">
    <citation type="submission" date="2020-02" db="EMBL/GenBank/DDBJ databases">
        <title>Draft genome sequence of Haematococcus lacustris strain NIES-144.</title>
        <authorList>
            <person name="Morimoto D."/>
            <person name="Nakagawa S."/>
            <person name="Yoshida T."/>
            <person name="Sawayama S."/>
        </authorList>
    </citation>
    <scope>NUCLEOTIDE SEQUENCE [LARGE SCALE GENOMIC DNA]</scope>
    <source>
        <strain evidence="1 2">NIES-144</strain>
    </source>
</reference>
<evidence type="ECO:0000313" key="1">
    <source>
        <dbReference type="EMBL" id="GFH24491.1"/>
    </source>
</evidence>
<proteinExistence type="predicted"/>
<evidence type="ECO:0000313" key="2">
    <source>
        <dbReference type="Proteomes" id="UP000485058"/>
    </source>
</evidence>
<keyword evidence="2" id="KW-1185">Reference proteome</keyword>
<dbReference type="EMBL" id="BLLF01002550">
    <property type="protein sequence ID" value="GFH24491.1"/>
    <property type="molecule type" value="Genomic_DNA"/>
</dbReference>
<dbReference type="AlphaFoldDB" id="A0A699ZQC4"/>